<dbReference type="Proteomes" id="UP000283063">
    <property type="component" value="Chromosome"/>
</dbReference>
<name>A0A3T0MXS1_9RHOB</name>
<organism evidence="2 3">
    <name type="scientific">Parasedimentitalea marina</name>
    <dbReference type="NCBI Taxonomy" id="2483033"/>
    <lineage>
        <taxon>Bacteria</taxon>
        <taxon>Pseudomonadati</taxon>
        <taxon>Pseudomonadota</taxon>
        <taxon>Alphaproteobacteria</taxon>
        <taxon>Rhodobacterales</taxon>
        <taxon>Paracoccaceae</taxon>
        <taxon>Parasedimentitalea</taxon>
    </lineage>
</organism>
<dbReference type="EMBL" id="CP033219">
    <property type="protein sequence ID" value="AZV76550.1"/>
    <property type="molecule type" value="Genomic_DNA"/>
</dbReference>
<keyword evidence="1" id="KW-0812">Transmembrane</keyword>
<evidence type="ECO:0000313" key="2">
    <source>
        <dbReference type="EMBL" id="AZV76550.1"/>
    </source>
</evidence>
<protein>
    <submittedName>
        <fullName evidence="2">Uncharacterized protein</fullName>
    </submittedName>
</protein>
<evidence type="ECO:0000313" key="3">
    <source>
        <dbReference type="Proteomes" id="UP000283063"/>
    </source>
</evidence>
<sequence length="76" mass="8772">MMRLMTRWWFWLILFPFVLGSAGMLFMPGSEVVENPDFSFYARWGQFIGAAIPMGITGFVFVVSIKFVSRLRRGNS</sequence>
<proteinExistence type="predicted"/>
<feature type="transmembrane region" description="Helical" evidence="1">
    <location>
        <begin position="47"/>
        <end position="68"/>
    </location>
</feature>
<keyword evidence="1" id="KW-1133">Transmembrane helix</keyword>
<evidence type="ECO:0000256" key="1">
    <source>
        <dbReference type="SAM" id="Phobius"/>
    </source>
</evidence>
<keyword evidence="1" id="KW-0472">Membrane</keyword>
<reference evidence="2 3" key="1">
    <citation type="submission" date="2018-10" db="EMBL/GenBank/DDBJ databases">
        <title>Parasedimentitalea marina sp. nov., a psychrophilic bacterium isolated from deep seawater of the New Britain Trench.</title>
        <authorList>
            <person name="Cao J."/>
        </authorList>
    </citation>
    <scope>NUCLEOTIDE SEQUENCE [LARGE SCALE GENOMIC DNA]</scope>
    <source>
        <strain evidence="2 3">W43</strain>
    </source>
</reference>
<keyword evidence="3" id="KW-1185">Reference proteome</keyword>
<dbReference type="KEGG" id="sedi:EBB79_00675"/>
<gene>
    <name evidence="2" type="ORF">EBB79_00675</name>
</gene>
<accession>A0A3T0MXS1</accession>
<dbReference type="AlphaFoldDB" id="A0A3T0MXS1"/>
<feature type="transmembrane region" description="Helical" evidence="1">
    <location>
        <begin position="9"/>
        <end position="27"/>
    </location>
</feature>